<evidence type="ECO:0000313" key="3">
    <source>
        <dbReference type="Proteomes" id="UP001161247"/>
    </source>
</evidence>
<reference evidence="2" key="1">
    <citation type="submission" date="2023-03" db="EMBL/GenBank/DDBJ databases">
        <authorList>
            <person name="Julca I."/>
        </authorList>
    </citation>
    <scope>NUCLEOTIDE SEQUENCE</scope>
</reference>
<sequence>MQNFYVSKPERTIVELHDVKAKAAETEEQYLLRKNFPELRYPSERASRGDDKAVPDESCGRNDKCGSAGPRTSKGFGKDGSDSRTVKDRLSWPDRSQGVSFGRSAQPFLLLINSATARMIRPSQVSDNLWHRIEHPRFPTPMSASNGMTRTQRRRWQHQRAGRYQDLKQKREFQQSPYSASGRHDRVTKQWRVKEQDSMDVNMVYVLRKEYAARQAIAELLKVKVNESGKTPMPNVNPRSKEVLGIKVTTDEDSLTVVISMPESMSTIHVKPLYVQALLNVVPINRILVKNGATVNIMHTSTLRRLGIQQLDLVPIVIAVSGFTGDVISTWGILPVIVELGSQAV</sequence>
<feature type="compositionally biased region" description="Basic and acidic residues" evidence="1">
    <location>
        <begin position="41"/>
        <end position="64"/>
    </location>
</feature>
<proteinExistence type="predicted"/>
<feature type="compositionally biased region" description="Basic and acidic residues" evidence="1">
    <location>
        <begin position="76"/>
        <end position="89"/>
    </location>
</feature>
<protein>
    <submittedName>
        <fullName evidence="2">OLC1v1013265C1</fullName>
    </submittedName>
</protein>
<evidence type="ECO:0000256" key="1">
    <source>
        <dbReference type="SAM" id="MobiDB-lite"/>
    </source>
</evidence>
<feature type="region of interest" description="Disordered" evidence="1">
    <location>
        <begin position="161"/>
        <end position="187"/>
    </location>
</feature>
<dbReference type="Proteomes" id="UP001161247">
    <property type="component" value="Chromosome 7"/>
</dbReference>
<feature type="compositionally biased region" description="Basic and acidic residues" evidence="1">
    <location>
        <begin position="163"/>
        <end position="173"/>
    </location>
</feature>
<name>A0AAV1E1F8_OLDCO</name>
<keyword evidence="3" id="KW-1185">Reference proteome</keyword>
<accession>A0AAV1E1F8</accession>
<organism evidence="2 3">
    <name type="scientific">Oldenlandia corymbosa var. corymbosa</name>
    <dbReference type="NCBI Taxonomy" id="529605"/>
    <lineage>
        <taxon>Eukaryota</taxon>
        <taxon>Viridiplantae</taxon>
        <taxon>Streptophyta</taxon>
        <taxon>Embryophyta</taxon>
        <taxon>Tracheophyta</taxon>
        <taxon>Spermatophyta</taxon>
        <taxon>Magnoliopsida</taxon>
        <taxon>eudicotyledons</taxon>
        <taxon>Gunneridae</taxon>
        <taxon>Pentapetalae</taxon>
        <taxon>asterids</taxon>
        <taxon>lamiids</taxon>
        <taxon>Gentianales</taxon>
        <taxon>Rubiaceae</taxon>
        <taxon>Rubioideae</taxon>
        <taxon>Spermacoceae</taxon>
        <taxon>Hedyotis-Oldenlandia complex</taxon>
        <taxon>Oldenlandia</taxon>
    </lineage>
</organism>
<evidence type="ECO:0000313" key="2">
    <source>
        <dbReference type="EMBL" id="CAI9112773.1"/>
    </source>
</evidence>
<gene>
    <name evidence="2" type="ORF">OLC1_LOCUS19896</name>
</gene>
<dbReference type="EMBL" id="OX459124">
    <property type="protein sequence ID" value="CAI9112773.1"/>
    <property type="molecule type" value="Genomic_DNA"/>
</dbReference>
<feature type="region of interest" description="Disordered" evidence="1">
    <location>
        <begin position="41"/>
        <end position="89"/>
    </location>
</feature>
<dbReference type="AlphaFoldDB" id="A0AAV1E1F8"/>